<protein>
    <recommendedName>
        <fullName evidence="3">DUF2993 domain-containing protein</fullName>
    </recommendedName>
</protein>
<evidence type="ECO:0000313" key="1">
    <source>
        <dbReference type="EMBL" id="NMN95350.1"/>
    </source>
</evidence>
<name>A0A848KGL2_9NOCA</name>
<gene>
    <name evidence="1" type="ORF">FGL95_09940</name>
</gene>
<comment type="caution">
    <text evidence="1">The sequence shown here is derived from an EMBL/GenBank/DDBJ whole genome shotgun (WGS) entry which is preliminary data.</text>
</comment>
<dbReference type="Proteomes" id="UP000535543">
    <property type="component" value="Unassembled WGS sequence"/>
</dbReference>
<evidence type="ECO:0000313" key="2">
    <source>
        <dbReference type="Proteomes" id="UP000535543"/>
    </source>
</evidence>
<reference evidence="1 2" key="2">
    <citation type="submission" date="2020-06" db="EMBL/GenBank/DDBJ databases">
        <title>Antribacter stalactiti gen. nov., sp. nov., a new member of the family Nacardiaceae isolated from a cave.</title>
        <authorList>
            <person name="Kim I.S."/>
        </authorList>
    </citation>
    <scope>NUCLEOTIDE SEQUENCE [LARGE SCALE GENOMIC DNA]</scope>
    <source>
        <strain evidence="1 2">YC2-7</strain>
    </source>
</reference>
<proteinExistence type="predicted"/>
<dbReference type="RefSeq" id="WP_169586163.1">
    <property type="nucleotide sequence ID" value="NZ_VCQU01000003.1"/>
</dbReference>
<reference evidence="1 2" key="1">
    <citation type="submission" date="2019-05" db="EMBL/GenBank/DDBJ databases">
        <authorList>
            <person name="Lee S.D."/>
        </authorList>
    </citation>
    <scope>NUCLEOTIDE SEQUENCE [LARGE SCALE GENOMIC DNA]</scope>
    <source>
        <strain evidence="1 2">YC2-7</strain>
    </source>
</reference>
<sequence length="267" mass="29357">MTSYFDPKAWSPFRAAEVGKSWMDGWVAATTSWVVDPVATLGMGTVTALLPDVLMTVLSDGILSRFLGRDIDITVHGMKLRGILKLLAVRRRGALFEGEIELTDVRWSGYEFDEIRAVANGMRLVPGVPTKMDIEQIDLEGRVSVAAVVAWLNTRGLDWQLSVDETGLVKAYHTGRRIHAVVDASVNHDLVRIEIRSARWLGLPLPTGLVPAQHIPLQPLPNDARIVRAVRDGTIVRFKLDIPMVKGSLDLAQIRAAIVAGTGLIVW</sequence>
<accession>A0A848KGL2</accession>
<organism evidence="1 2">
    <name type="scientific">Antrihabitans stalactiti</name>
    <dbReference type="NCBI Taxonomy" id="2584121"/>
    <lineage>
        <taxon>Bacteria</taxon>
        <taxon>Bacillati</taxon>
        <taxon>Actinomycetota</taxon>
        <taxon>Actinomycetes</taxon>
        <taxon>Mycobacteriales</taxon>
        <taxon>Nocardiaceae</taxon>
        <taxon>Antrihabitans</taxon>
    </lineage>
</organism>
<evidence type="ECO:0008006" key="3">
    <source>
        <dbReference type="Google" id="ProtNLM"/>
    </source>
</evidence>
<dbReference type="EMBL" id="VCQU01000003">
    <property type="protein sequence ID" value="NMN95350.1"/>
    <property type="molecule type" value="Genomic_DNA"/>
</dbReference>
<keyword evidence="2" id="KW-1185">Reference proteome</keyword>
<dbReference type="AlphaFoldDB" id="A0A848KGL2"/>